<dbReference type="PANTHER" id="PTHR23033">
    <property type="entry name" value="BETA1,3-GALACTOSYLTRANSFERASE"/>
    <property type="match status" value="1"/>
</dbReference>
<evidence type="ECO:0000313" key="13">
    <source>
        <dbReference type="EMBL" id="CAD9184191.1"/>
    </source>
</evidence>
<dbReference type="PANTHER" id="PTHR23033:SF47">
    <property type="entry name" value="APPLE DOMAIN-CONTAINING PROTEIN-RELATED"/>
    <property type="match status" value="1"/>
</dbReference>
<evidence type="ECO:0000256" key="2">
    <source>
        <dbReference type="ARBA" id="ARBA00004922"/>
    </source>
</evidence>
<evidence type="ECO:0000256" key="3">
    <source>
        <dbReference type="ARBA" id="ARBA00006462"/>
    </source>
</evidence>
<feature type="domain" description="Fringe-like glycosyltransferase" evidence="12">
    <location>
        <begin position="70"/>
        <end position="167"/>
    </location>
</feature>
<dbReference type="SUPFAM" id="SSF53448">
    <property type="entry name" value="Nucleotide-diphospho-sugar transferases"/>
    <property type="match status" value="1"/>
</dbReference>
<dbReference type="Gene3D" id="3.90.550.50">
    <property type="match status" value="1"/>
</dbReference>
<evidence type="ECO:0000259" key="12">
    <source>
        <dbReference type="Pfam" id="PF02434"/>
    </source>
</evidence>
<accession>A0A7S1WSJ4</accession>
<evidence type="ECO:0000256" key="9">
    <source>
        <dbReference type="ARBA" id="ARBA00022968"/>
    </source>
</evidence>
<evidence type="ECO:0000256" key="8">
    <source>
        <dbReference type="ARBA" id="ARBA00022741"/>
    </source>
</evidence>
<dbReference type="GO" id="GO:0000166">
    <property type="term" value="F:nucleotide binding"/>
    <property type="evidence" value="ECO:0007669"/>
    <property type="project" value="UniProtKB-KW"/>
</dbReference>
<keyword evidence="8" id="KW-0547">Nucleotide-binding</keyword>
<reference evidence="13" key="1">
    <citation type="submission" date="2021-01" db="EMBL/GenBank/DDBJ databases">
        <authorList>
            <person name="Corre E."/>
            <person name="Pelletier E."/>
            <person name="Niang G."/>
            <person name="Scheremetjew M."/>
            <person name="Finn R."/>
            <person name="Kale V."/>
            <person name="Holt S."/>
            <person name="Cochrane G."/>
            <person name="Meng A."/>
            <person name="Brown T."/>
            <person name="Cohen L."/>
        </authorList>
    </citation>
    <scope>NUCLEOTIDE SEQUENCE</scope>
    <source>
        <strain evidence="13">OF101</strain>
    </source>
</reference>
<dbReference type="CDD" id="cd00761">
    <property type="entry name" value="Glyco_tranf_GTA_type"/>
    <property type="match status" value="1"/>
</dbReference>
<name>A0A7S1WSJ4_ALECA</name>
<dbReference type="InterPro" id="IPR029044">
    <property type="entry name" value="Nucleotide-diphossugar_trans"/>
</dbReference>
<dbReference type="InterPro" id="IPR026050">
    <property type="entry name" value="C1GALT1/C1GALT1_chp1"/>
</dbReference>
<evidence type="ECO:0000256" key="7">
    <source>
        <dbReference type="ARBA" id="ARBA00022692"/>
    </source>
</evidence>
<evidence type="ECO:0000256" key="5">
    <source>
        <dbReference type="ARBA" id="ARBA00022676"/>
    </source>
</evidence>
<evidence type="ECO:0000256" key="6">
    <source>
        <dbReference type="ARBA" id="ARBA00022679"/>
    </source>
</evidence>
<evidence type="ECO:0000256" key="10">
    <source>
        <dbReference type="ARBA" id="ARBA00022989"/>
    </source>
</evidence>
<sequence>MAVTGKEPYRARADMSKANWGRYFAVVDGFTYDDVPHAPWVRHVDKAFPEENTGRNHGLTLAMLQLMPSLHPEAKWFLFTDDDTFVVPHQLLRLAASLDSSEPFMTGRVYAYPPDHQVWFVCGGSGILASRAFAERLAPRALGCRRTYNWEDYSDSKVGSCARDVFEAEGGASEPYVQSRDDFWNRPLEEAGVSEGLLPENAVITMHIKDVNRSQDIFRFFEKDLTAGRDIRWGDVARAVKGFGSSLK</sequence>
<dbReference type="GO" id="GO:0016020">
    <property type="term" value="C:membrane"/>
    <property type="evidence" value="ECO:0007669"/>
    <property type="project" value="UniProtKB-SubCell"/>
</dbReference>
<organism evidence="13">
    <name type="scientific">Alexandrium catenella</name>
    <name type="common">Red tide dinoflagellate</name>
    <name type="synonym">Gonyaulax catenella</name>
    <dbReference type="NCBI Taxonomy" id="2925"/>
    <lineage>
        <taxon>Eukaryota</taxon>
        <taxon>Sar</taxon>
        <taxon>Alveolata</taxon>
        <taxon>Dinophyceae</taxon>
        <taxon>Gonyaulacales</taxon>
        <taxon>Pyrocystaceae</taxon>
        <taxon>Alexandrium</taxon>
    </lineage>
</organism>
<proteinExistence type="inferred from homology"/>
<evidence type="ECO:0000256" key="1">
    <source>
        <dbReference type="ARBA" id="ARBA00004606"/>
    </source>
</evidence>
<keyword evidence="6" id="KW-0808">Transferase</keyword>
<evidence type="ECO:0000256" key="4">
    <source>
        <dbReference type="ARBA" id="ARBA00012557"/>
    </source>
</evidence>
<dbReference type="GO" id="GO:0016263">
    <property type="term" value="F:glycoprotein-N-acetylgalactosamine 3-beta-galactosyltransferase activity"/>
    <property type="evidence" value="ECO:0007669"/>
    <property type="project" value="UniProtKB-EC"/>
</dbReference>
<keyword evidence="10" id="KW-1133">Transmembrane helix</keyword>
<keyword evidence="7" id="KW-0812">Transmembrane</keyword>
<keyword evidence="5" id="KW-0328">Glycosyltransferase</keyword>
<protein>
    <recommendedName>
        <fullName evidence="4">N-acetylgalactosaminide beta-1,3-galactosyltransferase</fullName>
        <ecNumber evidence="4">2.4.1.122</ecNumber>
    </recommendedName>
</protein>
<comment type="pathway">
    <text evidence="2">Protein modification; protein glycosylation.</text>
</comment>
<gene>
    <name evidence="13" type="ORF">ACAT0790_LOCUS60963</name>
</gene>
<dbReference type="Pfam" id="PF02434">
    <property type="entry name" value="Fringe"/>
    <property type="match status" value="1"/>
</dbReference>
<dbReference type="AlphaFoldDB" id="A0A7S1WSJ4"/>
<comment type="similarity">
    <text evidence="3">Belongs to the glycosyltransferase 31 family. Beta3-Gal-T subfamily.</text>
</comment>
<keyword evidence="11" id="KW-0472">Membrane</keyword>
<dbReference type="InterPro" id="IPR003378">
    <property type="entry name" value="Fringe-like_glycosylTrfase"/>
</dbReference>
<dbReference type="EMBL" id="HBGE01102292">
    <property type="protein sequence ID" value="CAD9184191.1"/>
    <property type="molecule type" value="Transcribed_RNA"/>
</dbReference>
<dbReference type="EC" id="2.4.1.122" evidence="4"/>
<comment type="subcellular location">
    <subcellularLocation>
        <location evidence="1">Membrane</location>
        <topology evidence="1">Single-pass type II membrane protein</topology>
    </subcellularLocation>
</comment>
<keyword evidence="9" id="KW-0735">Signal-anchor</keyword>
<evidence type="ECO:0000256" key="11">
    <source>
        <dbReference type="ARBA" id="ARBA00023136"/>
    </source>
</evidence>